<dbReference type="EMBL" id="CP136894">
    <property type="protein sequence ID" value="WOL08836.1"/>
    <property type="molecule type" value="Genomic_DNA"/>
</dbReference>
<proteinExistence type="predicted"/>
<evidence type="ECO:0000256" key="1">
    <source>
        <dbReference type="SAM" id="MobiDB-lite"/>
    </source>
</evidence>
<dbReference type="AlphaFoldDB" id="A0AAQ3QGR0"/>
<feature type="region of interest" description="Disordered" evidence="1">
    <location>
        <begin position="139"/>
        <end position="166"/>
    </location>
</feature>
<protein>
    <recommendedName>
        <fullName evidence="2">Myb/SANT-like domain-containing protein</fullName>
    </recommendedName>
</protein>
<gene>
    <name evidence="3" type="ORF">Cni_G17589</name>
</gene>
<sequence length="256" mass="29094">MTFVFVYDVEMSQSKFQAKFKQVGNNNNHTRPCVRWGYTEDQALISALNDLMDYGGWKADNGQFKSGAYAKLEMLMEQKLSGCGMKAKPHIESRVKLLRNQFNVIAEMLGPNASGFEWNDEDKFVTCPKEVWDEWVKASGESVEGPEDATERIDEEERRGGQHEQDVTPIDLEEINIMDEHPIISENPIMLERSTPPITPSGSRNTKMAMIETIEALKEYSTKINKMSDVMQNVVDHIGCLAISSMSQILQIEDYK</sequence>
<dbReference type="Pfam" id="PF12776">
    <property type="entry name" value="Myb_DNA-bind_3"/>
    <property type="match status" value="1"/>
</dbReference>
<feature type="compositionally biased region" description="Basic and acidic residues" evidence="1">
    <location>
        <begin position="149"/>
        <end position="166"/>
    </location>
</feature>
<keyword evidence="4" id="KW-1185">Reference proteome</keyword>
<dbReference type="InterPro" id="IPR024752">
    <property type="entry name" value="Myb/SANT-like_dom"/>
</dbReference>
<evidence type="ECO:0000313" key="4">
    <source>
        <dbReference type="Proteomes" id="UP001327560"/>
    </source>
</evidence>
<evidence type="ECO:0000313" key="3">
    <source>
        <dbReference type="EMBL" id="WOL08836.1"/>
    </source>
</evidence>
<name>A0AAQ3QGR0_9LILI</name>
<reference evidence="3 4" key="1">
    <citation type="submission" date="2023-10" db="EMBL/GenBank/DDBJ databases">
        <title>Chromosome-scale genome assembly provides insights into flower coloration mechanisms of Canna indica.</title>
        <authorList>
            <person name="Li C."/>
        </authorList>
    </citation>
    <scope>NUCLEOTIDE SEQUENCE [LARGE SCALE GENOMIC DNA]</scope>
    <source>
        <tissue evidence="3">Flower</tissue>
    </source>
</reference>
<dbReference type="PANTHER" id="PTHR46250:SF18">
    <property type="entry name" value="MYB_SANT-LIKE DOMAIN-CONTAINING PROTEIN"/>
    <property type="match status" value="1"/>
</dbReference>
<feature type="domain" description="Myb/SANT-like" evidence="2">
    <location>
        <begin position="36"/>
        <end position="134"/>
    </location>
</feature>
<dbReference type="Proteomes" id="UP001327560">
    <property type="component" value="Chromosome 5"/>
</dbReference>
<dbReference type="PANTHER" id="PTHR46250">
    <property type="entry name" value="MYB/SANT-LIKE DNA-BINDING DOMAIN PROTEIN-RELATED"/>
    <property type="match status" value="1"/>
</dbReference>
<accession>A0AAQ3QGR0</accession>
<organism evidence="3 4">
    <name type="scientific">Canna indica</name>
    <name type="common">Indian-shot</name>
    <dbReference type="NCBI Taxonomy" id="4628"/>
    <lineage>
        <taxon>Eukaryota</taxon>
        <taxon>Viridiplantae</taxon>
        <taxon>Streptophyta</taxon>
        <taxon>Embryophyta</taxon>
        <taxon>Tracheophyta</taxon>
        <taxon>Spermatophyta</taxon>
        <taxon>Magnoliopsida</taxon>
        <taxon>Liliopsida</taxon>
        <taxon>Zingiberales</taxon>
        <taxon>Cannaceae</taxon>
        <taxon>Canna</taxon>
    </lineage>
</organism>
<evidence type="ECO:0000259" key="2">
    <source>
        <dbReference type="Pfam" id="PF12776"/>
    </source>
</evidence>